<feature type="compositionally biased region" description="Low complexity" evidence="1">
    <location>
        <begin position="71"/>
        <end position="90"/>
    </location>
</feature>
<keyword evidence="3" id="KW-1185">Reference proteome</keyword>
<dbReference type="AlphaFoldDB" id="A0A9K3D5B9"/>
<protein>
    <submittedName>
        <fullName evidence="2">Uncharacterized protein</fullName>
    </submittedName>
</protein>
<evidence type="ECO:0000313" key="2">
    <source>
        <dbReference type="EMBL" id="GIQ87559.1"/>
    </source>
</evidence>
<evidence type="ECO:0000256" key="1">
    <source>
        <dbReference type="SAM" id="MobiDB-lite"/>
    </source>
</evidence>
<accession>A0A9K3D5B9</accession>
<feature type="non-terminal residue" evidence="2">
    <location>
        <position position="1"/>
    </location>
</feature>
<comment type="caution">
    <text evidence="2">The sequence shown here is derived from an EMBL/GenBank/DDBJ whole genome shotgun (WGS) entry which is preliminary data.</text>
</comment>
<dbReference type="EMBL" id="BDIP01003324">
    <property type="protein sequence ID" value="GIQ87559.1"/>
    <property type="molecule type" value="Genomic_DNA"/>
</dbReference>
<feature type="region of interest" description="Disordered" evidence="1">
    <location>
        <begin position="1"/>
        <end position="21"/>
    </location>
</feature>
<organism evidence="2 3">
    <name type="scientific">Kipferlia bialata</name>
    <dbReference type="NCBI Taxonomy" id="797122"/>
    <lineage>
        <taxon>Eukaryota</taxon>
        <taxon>Metamonada</taxon>
        <taxon>Carpediemonas-like organisms</taxon>
        <taxon>Kipferlia</taxon>
    </lineage>
</organism>
<reference evidence="2 3" key="1">
    <citation type="journal article" date="2018" name="PLoS ONE">
        <title>The draft genome of Kipferlia bialata reveals reductive genome evolution in fornicate parasites.</title>
        <authorList>
            <person name="Tanifuji G."/>
            <person name="Takabayashi S."/>
            <person name="Kume K."/>
            <person name="Takagi M."/>
            <person name="Nakayama T."/>
            <person name="Kamikawa R."/>
            <person name="Inagaki Y."/>
            <person name="Hashimoto T."/>
        </authorList>
    </citation>
    <scope>NUCLEOTIDE SEQUENCE [LARGE SCALE GENOMIC DNA]</scope>
    <source>
        <strain evidence="2">NY0173</strain>
    </source>
</reference>
<feature type="region of interest" description="Disordered" evidence="1">
    <location>
        <begin position="49"/>
        <end position="155"/>
    </location>
</feature>
<dbReference type="Proteomes" id="UP000265618">
    <property type="component" value="Unassembled WGS sequence"/>
</dbReference>
<proteinExistence type="predicted"/>
<feature type="compositionally biased region" description="Basic residues" evidence="1">
    <location>
        <begin position="134"/>
        <end position="143"/>
    </location>
</feature>
<feature type="compositionally biased region" description="Basic residues" evidence="1">
    <location>
        <begin position="99"/>
        <end position="110"/>
    </location>
</feature>
<name>A0A9K3D5B9_9EUKA</name>
<sequence>SAKRWGLLGTEGHGSHSAVPNSHSLECEALFTDNDSGVLSSVTSTSVSLALRGDSDVEEGQADIGEREGETSLGVGSSETESESDTSVSEYLDQPMQANRRRGVGGKRGRQNGARQTAAGDTDGEEGVLDRRQGPKAKRKPVKARAAPEGHEASGIPAVLWSERWTTSDALLASVTAVSGHHWELVGKGFS</sequence>
<gene>
    <name evidence="2" type="ORF">KIPB_009622</name>
</gene>
<evidence type="ECO:0000313" key="3">
    <source>
        <dbReference type="Proteomes" id="UP000265618"/>
    </source>
</evidence>